<dbReference type="Gene3D" id="3.40.1350.10">
    <property type="match status" value="1"/>
</dbReference>
<dbReference type="KEGG" id="rgi:RGI145_12400"/>
<evidence type="ECO:0000313" key="1">
    <source>
        <dbReference type="EMBL" id="APT57794.1"/>
    </source>
</evidence>
<dbReference type="Proteomes" id="UP000185494">
    <property type="component" value="Chromosome 1"/>
</dbReference>
<dbReference type="STRING" id="257708.RGI145_12400"/>
<sequence>MPRVLLALGRRADVRMFRNTCGVGWTGQVVQEDRATGMVLLQNARRVQFGLAPGSSDLIGVQAVLITPEMVGQTIGRFTAVETKGAKTRVEAHQIAFIETMRRFGAVGGIARSADEALALLTTTSNQGAA</sequence>
<protein>
    <recommendedName>
        <fullName evidence="3">VRR-NUC domain-containing protein</fullName>
    </recommendedName>
</protein>
<gene>
    <name evidence="1" type="ORF">RGI145_12400</name>
</gene>
<accession>A0A1L7AG69</accession>
<dbReference type="EMBL" id="CP015583">
    <property type="protein sequence ID" value="APT57794.1"/>
    <property type="molecule type" value="Genomic_DNA"/>
</dbReference>
<evidence type="ECO:0000313" key="2">
    <source>
        <dbReference type="Proteomes" id="UP000185494"/>
    </source>
</evidence>
<organism evidence="1 2">
    <name type="scientific">Roseomonas gilardii</name>
    <dbReference type="NCBI Taxonomy" id="257708"/>
    <lineage>
        <taxon>Bacteria</taxon>
        <taxon>Pseudomonadati</taxon>
        <taxon>Pseudomonadota</taxon>
        <taxon>Alphaproteobacteria</taxon>
        <taxon>Acetobacterales</taxon>
        <taxon>Roseomonadaceae</taxon>
        <taxon>Roseomonas</taxon>
    </lineage>
</organism>
<dbReference type="InterPro" id="IPR011856">
    <property type="entry name" value="tRNA_endonuc-like_dom_sf"/>
</dbReference>
<reference evidence="1 2" key="1">
    <citation type="submission" date="2016-05" db="EMBL/GenBank/DDBJ databases">
        <title>Complete Genome and Methylome Analysis of Psychrotrophic Bacterial Isolates from Antarctic Lake Untersee.</title>
        <authorList>
            <person name="Fomenkov A."/>
            <person name="Akimov V.N."/>
            <person name="Vasilyeva L.V."/>
            <person name="Andersen D."/>
            <person name="Vincze T."/>
            <person name="Roberts R.J."/>
        </authorList>
    </citation>
    <scope>NUCLEOTIDE SEQUENCE [LARGE SCALE GENOMIC DNA]</scope>
    <source>
        <strain evidence="1 2">U14-5</strain>
    </source>
</reference>
<dbReference type="GO" id="GO:0003676">
    <property type="term" value="F:nucleic acid binding"/>
    <property type="evidence" value="ECO:0007669"/>
    <property type="project" value="InterPro"/>
</dbReference>
<name>A0A1L7AG69_9PROT</name>
<proteinExistence type="predicted"/>
<evidence type="ECO:0008006" key="3">
    <source>
        <dbReference type="Google" id="ProtNLM"/>
    </source>
</evidence>
<dbReference type="AlphaFoldDB" id="A0A1L7AG69"/>